<dbReference type="Proteomes" id="UP000274131">
    <property type="component" value="Unassembled WGS sequence"/>
</dbReference>
<dbReference type="InterPro" id="IPR013087">
    <property type="entry name" value="Znf_C2H2_type"/>
</dbReference>
<dbReference type="Gene3D" id="3.30.160.60">
    <property type="entry name" value="Classic Zinc Finger"/>
    <property type="match status" value="1"/>
</dbReference>
<sequence>MRFSLGHTFLFVSAYLKIYVCRYVDTHFECLHPLEDVNVSKRMRGVKSRSKNLLCKWDNCEMGLSRGDLRKQFSWLKEHFLTRHFRKAKPYCCLIDGCSARFSFKRALEDHLRTGHDKGVETYLLSFQSLFTFFSLFFFQKKLVTGQRKMLSTCRLSTARLLLYFFISRAVNRYAGLQIVCMIKNIFYFVLSAVFSKKDGY</sequence>
<name>A0A3P6ITU4_ENTVE</name>
<feature type="transmembrane region" description="Helical" evidence="1">
    <location>
        <begin position="122"/>
        <end position="139"/>
    </location>
</feature>
<reference evidence="3 4" key="1">
    <citation type="submission" date="2018-10" db="EMBL/GenBank/DDBJ databases">
        <authorList>
            <consortium name="Pathogen Informatics"/>
        </authorList>
    </citation>
    <scope>NUCLEOTIDE SEQUENCE [LARGE SCALE GENOMIC DNA]</scope>
</reference>
<dbReference type="PROSITE" id="PS00028">
    <property type="entry name" value="ZINC_FINGER_C2H2_1"/>
    <property type="match status" value="1"/>
</dbReference>
<evidence type="ECO:0000256" key="1">
    <source>
        <dbReference type="SAM" id="Phobius"/>
    </source>
</evidence>
<dbReference type="STRING" id="51028.A0A3P6ITU4"/>
<keyword evidence="1" id="KW-0812">Transmembrane</keyword>
<protein>
    <recommendedName>
        <fullName evidence="2">C2H2-type domain-containing protein</fullName>
    </recommendedName>
</protein>
<dbReference type="EMBL" id="UXUI01008521">
    <property type="protein sequence ID" value="VDD91714.1"/>
    <property type="molecule type" value="Genomic_DNA"/>
</dbReference>
<keyword evidence="1" id="KW-0472">Membrane</keyword>
<dbReference type="OrthoDB" id="9984614at2759"/>
<dbReference type="AlphaFoldDB" id="A0A3P6ITU4"/>
<accession>A0A3P6ITU4</accession>
<gene>
    <name evidence="3" type="ORF">EVEC_LOCUS6465</name>
</gene>
<keyword evidence="4" id="KW-1185">Reference proteome</keyword>
<evidence type="ECO:0000313" key="4">
    <source>
        <dbReference type="Proteomes" id="UP000274131"/>
    </source>
</evidence>
<keyword evidence="1" id="KW-1133">Transmembrane helix</keyword>
<evidence type="ECO:0000313" key="3">
    <source>
        <dbReference type="EMBL" id="VDD91714.1"/>
    </source>
</evidence>
<evidence type="ECO:0000259" key="2">
    <source>
        <dbReference type="PROSITE" id="PS00028"/>
    </source>
</evidence>
<feature type="domain" description="C2H2-type" evidence="2">
    <location>
        <begin position="93"/>
        <end position="116"/>
    </location>
</feature>
<organism evidence="3 4">
    <name type="scientific">Enterobius vermicularis</name>
    <name type="common">Human pinworm</name>
    <dbReference type="NCBI Taxonomy" id="51028"/>
    <lineage>
        <taxon>Eukaryota</taxon>
        <taxon>Metazoa</taxon>
        <taxon>Ecdysozoa</taxon>
        <taxon>Nematoda</taxon>
        <taxon>Chromadorea</taxon>
        <taxon>Rhabditida</taxon>
        <taxon>Spirurina</taxon>
        <taxon>Oxyuridomorpha</taxon>
        <taxon>Oxyuroidea</taxon>
        <taxon>Oxyuridae</taxon>
        <taxon>Enterobius</taxon>
    </lineage>
</organism>
<feature type="transmembrane region" description="Helical" evidence="1">
    <location>
        <begin position="174"/>
        <end position="195"/>
    </location>
</feature>
<proteinExistence type="predicted"/>